<dbReference type="GO" id="GO:0004518">
    <property type="term" value="F:nuclease activity"/>
    <property type="evidence" value="ECO:0007669"/>
    <property type="project" value="UniProtKB-KW"/>
</dbReference>
<comment type="similarity">
    <text evidence="2 6">Belongs to the DXO/Dom3Z family.</text>
</comment>
<dbReference type="AlphaFoldDB" id="A0A6A4I8H0"/>
<evidence type="ECO:0000256" key="4">
    <source>
        <dbReference type="ARBA" id="ARBA00044692"/>
    </source>
</evidence>
<dbReference type="EMBL" id="ML769412">
    <property type="protein sequence ID" value="KAE9405005.1"/>
    <property type="molecule type" value="Genomic_DNA"/>
</dbReference>
<comment type="catalytic activity">
    <reaction evidence="4">
        <text>a 5'-end triphospho-ribonucleoside in mRNA + H2O = a 5'-end phospho-ribonucleoside in mRNA + diphosphate + H(+)</text>
        <dbReference type="Rhea" id="RHEA:78683"/>
        <dbReference type="Rhea" id="RHEA-COMP:15692"/>
        <dbReference type="Rhea" id="RHEA-COMP:17164"/>
        <dbReference type="ChEBI" id="CHEBI:15377"/>
        <dbReference type="ChEBI" id="CHEBI:15378"/>
        <dbReference type="ChEBI" id="CHEBI:33019"/>
        <dbReference type="ChEBI" id="CHEBI:138282"/>
        <dbReference type="ChEBI" id="CHEBI:167618"/>
    </reaction>
    <physiologicalReaction direction="left-to-right" evidence="4">
        <dbReference type="Rhea" id="RHEA:78684"/>
    </physiologicalReaction>
</comment>
<evidence type="ECO:0000256" key="3">
    <source>
        <dbReference type="ARBA" id="ARBA00044676"/>
    </source>
</evidence>
<evidence type="ECO:0000313" key="8">
    <source>
        <dbReference type="EMBL" id="KAE9405005.1"/>
    </source>
</evidence>
<keyword evidence="6" id="KW-0378">Hydrolase</keyword>
<dbReference type="OrthoDB" id="3034866at2759"/>
<evidence type="ECO:0000256" key="5">
    <source>
        <dbReference type="ARBA" id="ARBA00048124"/>
    </source>
</evidence>
<dbReference type="GO" id="GO:0000956">
    <property type="term" value="P:nuclear-transcribed mRNA catabolic process"/>
    <property type="evidence" value="ECO:0007669"/>
    <property type="project" value="TreeGrafter"/>
</dbReference>
<keyword evidence="6" id="KW-0540">Nuclease</keyword>
<comment type="subcellular location">
    <subcellularLocation>
        <location evidence="6">Nucleus</location>
    </subcellularLocation>
</comment>
<dbReference type="GO" id="GO:0005829">
    <property type="term" value="C:cytosol"/>
    <property type="evidence" value="ECO:0007669"/>
    <property type="project" value="TreeGrafter"/>
</dbReference>
<protein>
    <recommendedName>
        <fullName evidence="6">Decapping nuclease</fullName>
        <ecNumber evidence="6">3.6.1.-</ecNumber>
    </recommendedName>
</protein>
<comment type="cofactor">
    <cofactor evidence="1 6">
        <name>a divalent metal cation</name>
        <dbReference type="ChEBI" id="CHEBI:60240"/>
    </cofactor>
</comment>
<evidence type="ECO:0000313" key="9">
    <source>
        <dbReference type="Proteomes" id="UP000799118"/>
    </source>
</evidence>
<gene>
    <name evidence="8" type="ORF">BT96DRAFT_1015929</name>
</gene>
<dbReference type="EC" id="3.6.1.-" evidence="6"/>
<proteinExistence type="inferred from homology"/>
<keyword evidence="6" id="KW-0694">RNA-binding</keyword>
<accession>A0A6A4I8H0</accession>
<comment type="catalytic activity">
    <reaction evidence="3">
        <text>a 5'-end (N(7)-methyl 5'-triphosphoguanosine)-ribonucleoside-ribonucleotide in mRNA + H2O = a (N(7)-methyl 5'-triphosphoguanosine)-nucleoside + a 5'-end phospho-ribonucleoside in mRNA + H(+)</text>
        <dbReference type="Rhea" id="RHEA:66928"/>
        <dbReference type="Rhea" id="RHEA-COMP:15692"/>
        <dbReference type="Rhea" id="RHEA-COMP:17313"/>
        <dbReference type="ChEBI" id="CHEBI:15377"/>
        <dbReference type="ChEBI" id="CHEBI:15378"/>
        <dbReference type="ChEBI" id="CHEBI:138282"/>
        <dbReference type="ChEBI" id="CHEBI:172876"/>
        <dbReference type="ChEBI" id="CHEBI:172877"/>
    </reaction>
    <physiologicalReaction direction="left-to-right" evidence="3">
        <dbReference type="Rhea" id="RHEA:66929"/>
    </physiologicalReaction>
</comment>
<comment type="catalytic activity">
    <reaction evidence="5">
        <text>a 5'-end NAD(+)-phospho-ribonucleoside in mRNA + H2O = a 5'-end phospho-ribonucleoside in mRNA + NAD(+) + H(+)</text>
        <dbReference type="Rhea" id="RHEA:60880"/>
        <dbReference type="Rhea" id="RHEA-COMP:15692"/>
        <dbReference type="Rhea" id="RHEA-COMP:15698"/>
        <dbReference type="ChEBI" id="CHEBI:15377"/>
        <dbReference type="ChEBI" id="CHEBI:15378"/>
        <dbReference type="ChEBI" id="CHEBI:57540"/>
        <dbReference type="ChEBI" id="CHEBI:138282"/>
        <dbReference type="ChEBI" id="CHEBI:144029"/>
    </reaction>
    <physiologicalReaction direction="left-to-right" evidence="5">
        <dbReference type="Rhea" id="RHEA:60881"/>
    </physiologicalReaction>
</comment>
<organism evidence="8 9">
    <name type="scientific">Gymnopus androsaceus JB14</name>
    <dbReference type="NCBI Taxonomy" id="1447944"/>
    <lineage>
        <taxon>Eukaryota</taxon>
        <taxon>Fungi</taxon>
        <taxon>Dikarya</taxon>
        <taxon>Basidiomycota</taxon>
        <taxon>Agaricomycotina</taxon>
        <taxon>Agaricomycetes</taxon>
        <taxon>Agaricomycetidae</taxon>
        <taxon>Agaricales</taxon>
        <taxon>Marasmiineae</taxon>
        <taxon>Omphalotaceae</taxon>
        <taxon>Gymnopus</taxon>
    </lineage>
</organism>
<dbReference type="GO" id="GO:0034353">
    <property type="term" value="F:mRNA 5'-diphosphatase activity"/>
    <property type="evidence" value="ECO:0007669"/>
    <property type="project" value="TreeGrafter"/>
</dbReference>
<evidence type="ECO:0000256" key="1">
    <source>
        <dbReference type="ARBA" id="ARBA00001968"/>
    </source>
</evidence>
<evidence type="ECO:0000256" key="2">
    <source>
        <dbReference type="ARBA" id="ARBA00006562"/>
    </source>
</evidence>
<dbReference type="GO" id="GO:0005634">
    <property type="term" value="C:nucleus"/>
    <property type="evidence" value="ECO:0007669"/>
    <property type="project" value="UniProtKB-SubCell"/>
</dbReference>
<dbReference type="PANTHER" id="PTHR12395:SF9">
    <property type="entry name" value="DECAPPING AND EXORIBONUCLEASE PROTEIN"/>
    <property type="match status" value="1"/>
</dbReference>
<dbReference type="InterPro" id="IPR013961">
    <property type="entry name" value="RAI1"/>
</dbReference>
<evidence type="ECO:0000259" key="7">
    <source>
        <dbReference type="Pfam" id="PF08652"/>
    </source>
</evidence>
<dbReference type="GO" id="GO:0110155">
    <property type="term" value="P:NAD-cap decapping"/>
    <property type="evidence" value="ECO:0007669"/>
    <property type="project" value="TreeGrafter"/>
</dbReference>
<dbReference type="GO" id="GO:0046872">
    <property type="term" value="F:metal ion binding"/>
    <property type="evidence" value="ECO:0007669"/>
    <property type="project" value="UniProtKB-KW"/>
</dbReference>
<sequence length="430" mass="49544">MLRFRHIHFPRLRRHYSDTASSRVLGPPSQVACFSRLASTTYHHNKNTTLRRLRSDLSFPLTIYDSEVLSEFLDQPVAHAKANSKPQKIVYAVSSCLENEVGREALWLANVVMTKEALMILLHGKGPLLASYIDHRLYLQAFTSPRSIQWIFDLHPSERDPHSGTLFKNDHVQDLLTPICFQTACTELVGEPVRRYYRTRNPSGANNWSSVISRTFGNLDVLIAGTIPCVNEPYTGQPDCYVELGTEPSNLGNHPDIMREWYYSSYIMGVPSLFLGSQTPDGLIQSTRVIPVDSIPGRFVNRYWDPDVHIERAYRILQKIREQLQRRTLQRSGPYMFTEHRDDVVSGIRLFRDRMHLKRDMHRVDDISFDIHELTKGERLEVMDQFPAPSCRFTLQVSCGTTTIRETEEEVGTREYIKVCYLINRLALAV</sequence>
<keyword evidence="6" id="KW-0479">Metal-binding</keyword>
<dbReference type="InterPro" id="IPR039039">
    <property type="entry name" value="RAI1-like_fam"/>
</dbReference>
<keyword evidence="6" id="KW-0547">Nucleotide-binding</keyword>
<evidence type="ECO:0000256" key="6">
    <source>
        <dbReference type="RuleBase" id="RU367113"/>
    </source>
</evidence>
<dbReference type="GO" id="GO:0003723">
    <property type="term" value="F:RNA binding"/>
    <property type="evidence" value="ECO:0007669"/>
    <property type="project" value="UniProtKB-KW"/>
</dbReference>
<dbReference type="PANTHER" id="PTHR12395">
    <property type="entry name" value="DOM-3 RELATED"/>
    <property type="match status" value="1"/>
</dbReference>
<keyword evidence="9" id="KW-1185">Reference proteome</keyword>
<dbReference type="Pfam" id="PF08652">
    <property type="entry name" value="RAI1"/>
    <property type="match status" value="1"/>
</dbReference>
<reference evidence="8" key="1">
    <citation type="journal article" date="2019" name="Environ. Microbiol.">
        <title>Fungal ecological strategies reflected in gene transcription - a case study of two litter decomposers.</title>
        <authorList>
            <person name="Barbi F."/>
            <person name="Kohler A."/>
            <person name="Barry K."/>
            <person name="Baskaran P."/>
            <person name="Daum C."/>
            <person name="Fauchery L."/>
            <person name="Ihrmark K."/>
            <person name="Kuo A."/>
            <person name="LaButti K."/>
            <person name="Lipzen A."/>
            <person name="Morin E."/>
            <person name="Grigoriev I.V."/>
            <person name="Henrissat B."/>
            <person name="Lindahl B."/>
            <person name="Martin F."/>
        </authorList>
    </citation>
    <scope>NUCLEOTIDE SEQUENCE</scope>
    <source>
        <strain evidence="8">JB14</strain>
    </source>
</reference>
<comment type="function">
    <text evidence="6">Decapping enzyme for NAD-capped RNAs: specifically hydrolyzes the nicotinamide adenine dinucleotide (NAD) cap from a subset of RNAs by removing the entire NAD moiety from the 5'-end of an NAD-capped RNA.</text>
</comment>
<dbReference type="GO" id="GO:0000166">
    <property type="term" value="F:nucleotide binding"/>
    <property type="evidence" value="ECO:0007669"/>
    <property type="project" value="UniProtKB-KW"/>
</dbReference>
<dbReference type="Proteomes" id="UP000799118">
    <property type="component" value="Unassembled WGS sequence"/>
</dbReference>
<keyword evidence="6" id="KW-0539">Nucleus</keyword>
<name>A0A6A4I8H0_9AGAR</name>
<feature type="domain" description="RAI1-like" evidence="7">
    <location>
        <begin position="203"/>
        <end position="327"/>
    </location>
</feature>